<feature type="transmembrane region" description="Helical" evidence="8">
    <location>
        <begin position="105"/>
        <end position="124"/>
    </location>
</feature>
<evidence type="ECO:0000256" key="1">
    <source>
        <dbReference type="ARBA" id="ARBA00004651"/>
    </source>
</evidence>
<dbReference type="GO" id="GO:0005886">
    <property type="term" value="C:plasma membrane"/>
    <property type="evidence" value="ECO:0007669"/>
    <property type="project" value="UniProtKB-SubCell"/>
</dbReference>
<feature type="transmembrane region" description="Helical" evidence="8">
    <location>
        <begin position="29"/>
        <end position="48"/>
    </location>
</feature>
<comment type="subcellular location">
    <subcellularLocation>
        <location evidence="1">Cell membrane</location>
        <topology evidence="1">Multi-pass membrane protein</topology>
    </subcellularLocation>
    <subcellularLocation>
        <location evidence="7">Membrane</location>
        <topology evidence="7">Multi-pass membrane protein</topology>
    </subcellularLocation>
</comment>
<keyword evidence="10" id="KW-0830">Ubiquinone</keyword>
<feature type="transmembrane region" description="Helical" evidence="8">
    <location>
        <begin position="201"/>
        <end position="219"/>
    </location>
</feature>
<feature type="transmembrane region" description="Helical" evidence="8">
    <location>
        <begin position="6"/>
        <end position="22"/>
    </location>
</feature>
<evidence type="ECO:0000256" key="8">
    <source>
        <dbReference type="SAM" id="Phobius"/>
    </source>
</evidence>
<dbReference type="PRINTS" id="PR01434">
    <property type="entry name" value="NADHDHGNASE5"/>
</dbReference>
<feature type="transmembrane region" description="Helical" evidence="8">
    <location>
        <begin position="68"/>
        <end position="93"/>
    </location>
</feature>
<reference evidence="10" key="1">
    <citation type="journal article" date="2020" name="mSystems">
        <title>Genome- and Community-Level Interaction Insights into Carbon Utilization and Element Cycling Functions of Hydrothermarchaeota in Hydrothermal Sediment.</title>
        <authorList>
            <person name="Zhou Z."/>
            <person name="Liu Y."/>
            <person name="Xu W."/>
            <person name="Pan J."/>
            <person name="Luo Z.H."/>
            <person name="Li M."/>
        </authorList>
    </citation>
    <scope>NUCLEOTIDE SEQUENCE [LARGE SCALE GENOMIC DNA]</scope>
    <source>
        <strain evidence="10">SpSt-500</strain>
    </source>
</reference>
<feature type="domain" description="NADH:quinone oxidoreductase/Mrp antiporter transmembrane" evidence="9">
    <location>
        <begin position="126"/>
        <end position="415"/>
    </location>
</feature>
<dbReference type="InterPro" id="IPR050586">
    <property type="entry name" value="CPA3_Na-H_Antiporter_D"/>
</dbReference>
<feature type="transmembrane region" description="Helical" evidence="8">
    <location>
        <begin position="305"/>
        <end position="325"/>
    </location>
</feature>
<protein>
    <submittedName>
        <fullName evidence="10">NADH/ubiquinone/plastoquinone (Complex I)</fullName>
    </submittedName>
</protein>
<keyword evidence="5 8" id="KW-1133">Transmembrane helix</keyword>
<dbReference type="PANTHER" id="PTHR42703:SF1">
    <property type="entry name" value="NA(+)_H(+) ANTIPORTER SUBUNIT D1"/>
    <property type="match status" value="1"/>
</dbReference>
<feature type="transmembrane region" description="Helical" evidence="8">
    <location>
        <begin position="240"/>
        <end position="259"/>
    </location>
</feature>
<sequence length="495" mass="54077">MILPYYIIIPLLAAFLISLIAGKKDNWAVILSVIATTALLVLSLFSFISMKDETVTYSMSAWSLPYGIVLVQDALTSFILVMVSIISFTSLIFSIQYIRHLSMDWKYYSLFMLLVTGMNGVIITGDFFNLYVFMEIALFSAFALVAYGSRAEEFEAAFKYAVMGSVSSFLILAGIAVTYSATSTLTMAKVAEVLPTIDQKVIFWIGAFFMAGFGLKAAAMPFHAWLPDAHSSAPAPISSMLSGVLIKALGIYVLIRIFYNVFNAPEIFTEIFLVLGTISIIIGVFLAIGQWDMKRLLAYHSISQIGYILLGMGIATPLGILGAVFHLFNHAIFKSLLFYNAGSVEMALGTRDLRKMGNLMKILPTTSQTSLIASLSISGIPPFNGFFSKLIIIIAALQAGLPWYAVFAIIGSLLTLASFMKVQRYGFKGETNVDSLENKVGWRMNTAMIILAVLCIATSLMVVPGIQEVTLDPVVKVIADKTEYIQLVLGGMNGN</sequence>
<evidence type="ECO:0000256" key="2">
    <source>
        <dbReference type="ARBA" id="ARBA00005346"/>
    </source>
</evidence>
<dbReference type="InterPro" id="IPR001750">
    <property type="entry name" value="ND/Mrp_TM"/>
</dbReference>
<evidence type="ECO:0000256" key="4">
    <source>
        <dbReference type="ARBA" id="ARBA00022692"/>
    </source>
</evidence>
<name>A0A832G2Q8_9BACT</name>
<proteinExistence type="inferred from homology"/>
<feature type="transmembrane region" description="Helical" evidence="8">
    <location>
        <begin position="403"/>
        <end position="422"/>
    </location>
</feature>
<dbReference type="Pfam" id="PF00361">
    <property type="entry name" value="Proton_antipo_M"/>
    <property type="match status" value="1"/>
</dbReference>
<dbReference type="AlphaFoldDB" id="A0A832G2Q8"/>
<feature type="transmembrane region" description="Helical" evidence="8">
    <location>
        <begin position="442"/>
        <end position="463"/>
    </location>
</feature>
<feature type="transmembrane region" description="Helical" evidence="8">
    <location>
        <begin position="271"/>
        <end position="293"/>
    </location>
</feature>
<gene>
    <name evidence="10" type="ORF">ENS56_09825</name>
</gene>
<organism evidence="10">
    <name type="scientific">Ignavibacterium album</name>
    <dbReference type="NCBI Taxonomy" id="591197"/>
    <lineage>
        <taxon>Bacteria</taxon>
        <taxon>Pseudomonadati</taxon>
        <taxon>Ignavibacteriota</taxon>
        <taxon>Ignavibacteria</taxon>
        <taxon>Ignavibacteriales</taxon>
        <taxon>Ignavibacteriaceae</taxon>
        <taxon>Ignavibacterium</taxon>
    </lineage>
</organism>
<evidence type="ECO:0000313" key="10">
    <source>
        <dbReference type="EMBL" id="HGT48323.1"/>
    </source>
</evidence>
<keyword evidence="3" id="KW-1003">Cell membrane</keyword>
<evidence type="ECO:0000256" key="6">
    <source>
        <dbReference type="ARBA" id="ARBA00023136"/>
    </source>
</evidence>
<feature type="transmembrane region" description="Helical" evidence="8">
    <location>
        <begin position="371"/>
        <end position="397"/>
    </location>
</feature>
<evidence type="ECO:0000256" key="3">
    <source>
        <dbReference type="ARBA" id="ARBA00022475"/>
    </source>
</evidence>
<accession>A0A832G2Q8</accession>
<dbReference type="PANTHER" id="PTHR42703">
    <property type="entry name" value="NADH DEHYDROGENASE"/>
    <property type="match status" value="1"/>
</dbReference>
<comment type="similarity">
    <text evidence="2">Belongs to the CPA3 antiporters (TC 2.A.63) subunit D family.</text>
</comment>
<evidence type="ECO:0000259" key="9">
    <source>
        <dbReference type="Pfam" id="PF00361"/>
    </source>
</evidence>
<dbReference type="EMBL" id="DSVI01000014">
    <property type="protein sequence ID" value="HGT48323.1"/>
    <property type="molecule type" value="Genomic_DNA"/>
</dbReference>
<keyword evidence="4 7" id="KW-0812">Transmembrane</keyword>
<evidence type="ECO:0000256" key="5">
    <source>
        <dbReference type="ARBA" id="ARBA00022989"/>
    </source>
</evidence>
<feature type="transmembrane region" description="Helical" evidence="8">
    <location>
        <begin position="160"/>
        <end position="181"/>
    </location>
</feature>
<keyword evidence="6 8" id="KW-0472">Membrane</keyword>
<evidence type="ECO:0000256" key="7">
    <source>
        <dbReference type="RuleBase" id="RU000320"/>
    </source>
</evidence>
<comment type="caution">
    <text evidence="10">The sequence shown here is derived from an EMBL/GenBank/DDBJ whole genome shotgun (WGS) entry which is preliminary data.</text>
</comment>